<dbReference type="GO" id="GO:0008270">
    <property type="term" value="F:zinc ion binding"/>
    <property type="evidence" value="ECO:0007669"/>
    <property type="project" value="UniProtKB-KW"/>
</dbReference>
<evidence type="ECO:0000313" key="11">
    <source>
        <dbReference type="EMBL" id="OQE00822.1"/>
    </source>
</evidence>
<dbReference type="PROSITE" id="PS50157">
    <property type="entry name" value="ZINC_FINGER_C2H2_2"/>
    <property type="match status" value="2"/>
</dbReference>
<dbReference type="PROSITE" id="PS00028">
    <property type="entry name" value="ZINC_FINGER_C2H2_1"/>
    <property type="match status" value="2"/>
</dbReference>
<keyword evidence="2" id="KW-0862">Zinc</keyword>
<reference evidence="12" key="1">
    <citation type="journal article" date="2017" name="Nat. Microbiol.">
        <title>Global analysis of biosynthetic gene clusters reveals vast potential of secondary metabolite production in Penicillium species.</title>
        <authorList>
            <person name="Nielsen J.C."/>
            <person name="Grijseels S."/>
            <person name="Prigent S."/>
            <person name="Ji B."/>
            <person name="Dainat J."/>
            <person name="Nielsen K.F."/>
            <person name="Frisvad J.C."/>
            <person name="Workman M."/>
            <person name="Nielsen J."/>
        </authorList>
    </citation>
    <scope>NUCLEOTIDE SEQUENCE [LARGE SCALE GENOMIC DNA]</scope>
    <source>
        <strain evidence="12">IBT 29486</strain>
    </source>
</reference>
<dbReference type="Proteomes" id="UP000191518">
    <property type="component" value="Unassembled WGS sequence"/>
</dbReference>
<dbReference type="AlphaFoldDB" id="A0A1V6RGA0"/>
<gene>
    <name evidence="11" type="ORF">PENVUL_c045G09227</name>
</gene>
<dbReference type="SMART" id="SM00355">
    <property type="entry name" value="ZnF_C2H2"/>
    <property type="match status" value="2"/>
</dbReference>
<evidence type="ECO:0008006" key="13">
    <source>
        <dbReference type="Google" id="ProtNLM"/>
    </source>
</evidence>
<evidence type="ECO:0000256" key="2">
    <source>
        <dbReference type="ARBA" id="ARBA00022833"/>
    </source>
</evidence>
<dbReference type="STRING" id="29845.A0A1V6RGA0"/>
<proteinExistence type="predicted"/>
<dbReference type="SMART" id="SM00066">
    <property type="entry name" value="GAL4"/>
    <property type="match status" value="1"/>
</dbReference>
<dbReference type="Gene3D" id="4.10.240.10">
    <property type="entry name" value="Zn(2)-C6 fungal-type DNA-binding domain"/>
    <property type="match status" value="1"/>
</dbReference>
<dbReference type="EMBL" id="MDYP01000045">
    <property type="protein sequence ID" value="OQE00822.1"/>
    <property type="molecule type" value="Genomic_DNA"/>
</dbReference>
<evidence type="ECO:0000256" key="3">
    <source>
        <dbReference type="ARBA" id="ARBA00023015"/>
    </source>
</evidence>
<keyword evidence="12" id="KW-1185">Reference proteome</keyword>
<keyword evidence="6" id="KW-0539">Nucleus</keyword>
<keyword evidence="4" id="KW-0238">DNA-binding</keyword>
<evidence type="ECO:0000256" key="8">
    <source>
        <dbReference type="SAM" id="MobiDB-lite"/>
    </source>
</evidence>
<dbReference type="GO" id="GO:0006351">
    <property type="term" value="P:DNA-templated transcription"/>
    <property type="evidence" value="ECO:0007669"/>
    <property type="project" value="InterPro"/>
</dbReference>
<protein>
    <recommendedName>
        <fullName evidence="13">C2H2-type domain-containing protein</fullName>
    </recommendedName>
</protein>
<dbReference type="Pfam" id="PF04082">
    <property type="entry name" value="Fungal_trans"/>
    <property type="match status" value="1"/>
</dbReference>
<evidence type="ECO:0000313" key="12">
    <source>
        <dbReference type="Proteomes" id="UP000191518"/>
    </source>
</evidence>
<comment type="caution">
    <text evidence="11">The sequence shown here is derived from an EMBL/GenBank/DDBJ whole genome shotgun (WGS) entry which is preliminary data.</text>
</comment>
<evidence type="ECO:0000256" key="6">
    <source>
        <dbReference type="ARBA" id="ARBA00023242"/>
    </source>
</evidence>
<evidence type="ECO:0000259" key="10">
    <source>
        <dbReference type="PROSITE" id="PS50157"/>
    </source>
</evidence>
<dbReference type="InterPro" id="IPR036864">
    <property type="entry name" value="Zn2-C6_fun-type_DNA-bd_sf"/>
</dbReference>
<accession>A0A1V6RGA0</accession>
<evidence type="ECO:0000256" key="1">
    <source>
        <dbReference type="ARBA" id="ARBA00022723"/>
    </source>
</evidence>
<evidence type="ECO:0000259" key="9">
    <source>
        <dbReference type="PROSITE" id="PS50048"/>
    </source>
</evidence>
<evidence type="ECO:0000256" key="5">
    <source>
        <dbReference type="ARBA" id="ARBA00023163"/>
    </source>
</evidence>
<dbReference type="CDD" id="cd00067">
    <property type="entry name" value="GAL4"/>
    <property type="match status" value="1"/>
</dbReference>
<dbReference type="InterPro" id="IPR036236">
    <property type="entry name" value="Znf_C2H2_sf"/>
</dbReference>
<keyword evidence="7" id="KW-0863">Zinc-finger</keyword>
<feature type="domain" description="C2H2-type" evidence="10">
    <location>
        <begin position="46"/>
        <end position="68"/>
    </location>
</feature>
<dbReference type="Pfam" id="PF00172">
    <property type="entry name" value="Zn_clus"/>
    <property type="match status" value="1"/>
</dbReference>
<dbReference type="CDD" id="cd12148">
    <property type="entry name" value="fungal_TF_MHR"/>
    <property type="match status" value="1"/>
</dbReference>
<dbReference type="InterPro" id="IPR013087">
    <property type="entry name" value="Znf_C2H2_type"/>
</dbReference>
<dbReference type="PROSITE" id="PS50048">
    <property type="entry name" value="ZN2_CY6_FUNGAL_2"/>
    <property type="match status" value="1"/>
</dbReference>
<keyword evidence="5" id="KW-0804">Transcription</keyword>
<dbReference type="Gene3D" id="3.30.160.60">
    <property type="entry name" value="Classic Zinc Finger"/>
    <property type="match status" value="2"/>
</dbReference>
<dbReference type="GO" id="GO:0000981">
    <property type="term" value="F:DNA-binding transcription factor activity, RNA polymerase II-specific"/>
    <property type="evidence" value="ECO:0007669"/>
    <property type="project" value="InterPro"/>
</dbReference>
<dbReference type="PANTHER" id="PTHR47660">
    <property type="entry name" value="TRANSCRIPTION FACTOR WITH C2H2 AND ZN(2)-CYS(6) DNA BINDING DOMAIN (EUROFUNG)-RELATED-RELATED"/>
    <property type="match status" value="1"/>
</dbReference>
<evidence type="ECO:0000256" key="7">
    <source>
        <dbReference type="PROSITE-ProRule" id="PRU00042"/>
    </source>
</evidence>
<keyword evidence="3" id="KW-0805">Transcription regulation</keyword>
<name>A0A1V6RGA0_9EURO</name>
<keyword evidence="1" id="KW-0479">Metal-binding</keyword>
<dbReference type="InterPro" id="IPR007219">
    <property type="entry name" value="XnlR_reg_dom"/>
</dbReference>
<dbReference type="Pfam" id="PF00096">
    <property type="entry name" value="zf-C2H2"/>
    <property type="match status" value="2"/>
</dbReference>
<sequence length="815" mass="91516">MSSVQRGSTLSTPSSLNYTCNECARSFQRREHLDRHRTSHSKQKPFHCQICNKSFTRRDTLQRHTIVHGQIPNGVKKLPRAVQACTSCMQSKQRCSGGSPCERCSRRGWRCLFPEDPKKSGTQMTASTGDASAVQLDHLDDHDIAGAQLPSDINAFAESTLSPAVPLIGAEGRGSIEQHAASVNPWESSPTIRDNSSFSFDPMLLWPLAEYEPDYTGMAAFPMQPSAVNLSIDGQQEPNPELLDAPDILSEGTQFQSSHKNFRQNYSEPKNKPPPEISDADLDILASEDFCQVPSISLSIYEQLCEMCHQGSRYSSPRLRPLLPSLDVLNVFLQLYFEKFHKSFPVLHQPTFEPKRGSLLLCIAVAAIGGQYSRHSARTTHITGLIRILRHTLLSKLGRGDSLLGDLCLAQTILLFTFSLIFGGNREDIMHAQYQRNVLTTICRPLLVPGILFEKNADTRPSSMITDWPQWTKVESWRRVFYFYWVSECIQHILFDIPPLMCVSDLTIDLPCDEDLWACGGEKEWKQKLDSKPSPTQPVKVAELLRNKSIKKDDLKSLGPSALLVATCAAYVEERVLMKQFGGDSSHPLFEGSTGSIFDRLNKHTDDLLGLFPRVYIHSTSPIVDNTTKFAHLLQIIRFVPYRMLYSSCGWSMRKPEADTFAQQISQKLEEEPQKARHTLIHAAQLLHTIQTQQLPECFDSFFVLMASLYIWFYDRFIVAGKRGEVAGPMHLHILRIDRDIGHDNLANWVNGEDEDEKLIHISGIGVLNGSDSTSRVLKEAIHVLSHEGPWSVQSNTIARSLQGMLAGGLPSFDD</sequence>
<feature type="compositionally biased region" description="Polar residues" evidence="8">
    <location>
        <begin position="259"/>
        <end position="268"/>
    </location>
</feature>
<feature type="domain" description="Zn(2)-C6 fungal-type" evidence="9">
    <location>
        <begin position="84"/>
        <end position="113"/>
    </location>
</feature>
<organism evidence="11 12">
    <name type="scientific">Penicillium vulpinum</name>
    <dbReference type="NCBI Taxonomy" id="29845"/>
    <lineage>
        <taxon>Eukaryota</taxon>
        <taxon>Fungi</taxon>
        <taxon>Dikarya</taxon>
        <taxon>Ascomycota</taxon>
        <taxon>Pezizomycotina</taxon>
        <taxon>Eurotiomycetes</taxon>
        <taxon>Eurotiomycetidae</taxon>
        <taxon>Eurotiales</taxon>
        <taxon>Aspergillaceae</taxon>
        <taxon>Penicillium</taxon>
    </lineage>
</organism>
<dbReference type="GO" id="GO:0003677">
    <property type="term" value="F:DNA binding"/>
    <property type="evidence" value="ECO:0007669"/>
    <property type="project" value="UniProtKB-KW"/>
</dbReference>
<dbReference type="InterPro" id="IPR001138">
    <property type="entry name" value="Zn2Cys6_DnaBD"/>
</dbReference>
<evidence type="ECO:0000256" key="4">
    <source>
        <dbReference type="ARBA" id="ARBA00023125"/>
    </source>
</evidence>
<feature type="region of interest" description="Disordered" evidence="8">
    <location>
        <begin position="259"/>
        <end position="279"/>
    </location>
</feature>
<dbReference type="SUPFAM" id="SSF57667">
    <property type="entry name" value="beta-beta-alpha zinc fingers"/>
    <property type="match status" value="1"/>
</dbReference>
<dbReference type="SUPFAM" id="SSF57701">
    <property type="entry name" value="Zn2/Cys6 DNA-binding domain"/>
    <property type="match status" value="1"/>
</dbReference>
<feature type="domain" description="C2H2-type" evidence="10">
    <location>
        <begin position="18"/>
        <end position="45"/>
    </location>
</feature>
<dbReference type="FunFam" id="3.30.160.60:FF:001397">
    <property type="entry name" value="Datilografo, isoform A"/>
    <property type="match status" value="1"/>
</dbReference>